<dbReference type="NCBIfam" id="NF008932">
    <property type="entry name" value="PRK12289.1"/>
    <property type="match status" value="1"/>
</dbReference>
<dbReference type="GO" id="GO:0019843">
    <property type="term" value="F:rRNA binding"/>
    <property type="evidence" value="ECO:0007669"/>
    <property type="project" value="UniProtKB-KW"/>
</dbReference>
<comment type="similarity">
    <text evidence="3">Belongs to the TRAFAC class YlqF/YawG GTPase family. RsgA subfamily.</text>
</comment>
<proteinExistence type="inferred from homology"/>
<dbReference type="PROSITE" id="PS51721">
    <property type="entry name" value="G_CP"/>
    <property type="match status" value="1"/>
</dbReference>
<dbReference type="InterPro" id="IPR030378">
    <property type="entry name" value="G_CP_dom"/>
</dbReference>
<feature type="binding site" evidence="3">
    <location>
        <begin position="195"/>
        <end position="203"/>
    </location>
    <ligand>
        <name>GTP</name>
        <dbReference type="ChEBI" id="CHEBI:37565"/>
    </ligand>
</feature>
<evidence type="ECO:0000256" key="1">
    <source>
        <dbReference type="ARBA" id="ARBA00022741"/>
    </source>
</evidence>
<dbReference type="GO" id="GO:0005737">
    <property type="term" value="C:cytoplasm"/>
    <property type="evidence" value="ECO:0007669"/>
    <property type="project" value="UniProtKB-SubCell"/>
</dbReference>
<dbReference type="HAMAP" id="MF_01820">
    <property type="entry name" value="GTPase_RsgA"/>
    <property type="match status" value="1"/>
</dbReference>
<evidence type="ECO:0000256" key="4">
    <source>
        <dbReference type="SAM" id="MobiDB-lite"/>
    </source>
</evidence>
<keyword evidence="3" id="KW-0694">RNA-binding</keyword>
<feature type="domain" description="EngC GTPase" evidence="5">
    <location>
        <begin position="104"/>
        <end position="251"/>
    </location>
</feature>
<keyword evidence="3" id="KW-0378">Hydrolase</keyword>
<dbReference type="AlphaFoldDB" id="A0A7C3VPH4"/>
<comment type="caution">
    <text evidence="7">The sequence shown here is derived from an EMBL/GenBank/DDBJ whole genome shotgun (WGS) entry which is preliminary data.</text>
</comment>
<dbReference type="GO" id="GO:0046872">
    <property type="term" value="F:metal ion binding"/>
    <property type="evidence" value="ECO:0007669"/>
    <property type="project" value="UniProtKB-KW"/>
</dbReference>
<dbReference type="PROSITE" id="PS50936">
    <property type="entry name" value="ENGC_GTPASE"/>
    <property type="match status" value="1"/>
</dbReference>
<keyword evidence="3" id="KW-0862">Zinc</keyword>
<dbReference type="InterPro" id="IPR010914">
    <property type="entry name" value="RsgA_GTPase_dom"/>
</dbReference>
<evidence type="ECO:0000256" key="2">
    <source>
        <dbReference type="ARBA" id="ARBA00023134"/>
    </source>
</evidence>
<feature type="binding site" evidence="3">
    <location>
        <position position="278"/>
    </location>
    <ligand>
        <name>Zn(2+)</name>
        <dbReference type="ChEBI" id="CHEBI:29105"/>
    </ligand>
</feature>
<dbReference type="GO" id="GO:0003924">
    <property type="term" value="F:GTPase activity"/>
    <property type="evidence" value="ECO:0007669"/>
    <property type="project" value="UniProtKB-UniRule"/>
</dbReference>
<keyword evidence="3" id="KW-0690">Ribosome biogenesis</keyword>
<dbReference type="CDD" id="cd01854">
    <property type="entry name" value="YjeQ_EngC"/>
    <property type="match status" value="1"/>
</dbReference>
<organism evidence="7">
    <name type="scientific">Planktothricoides sp. SpSt-374</name>
    <dbReference type="NCBI Taxonomy" id="2282167"/>
    <lineage>
        <taxon>Bacteria</taxon>
        <taxon>Bacillati</taxon>
        <taxon>Cyanobacteriota</taxon>
        <taxon>Cyanophyceae</taxon>
        <taxon>Oscillatoriophycideae</taxon>
        <taxon>Oscillatoriales</taxon>
        <taxon>Oscillatoriaceae</taxon>
        <taxon>Planktothricoides</taxon>
    </lineage>
</organism>
<reference evidence="7" key="1">
    <citation type="journal article" date="2020" name="mSystems">
        <title>Genome- and Community-Level Interaction Insights into Carbon Utilization and Element Cycling Functions of Hydrothermarchaeota in Hydrothermal Sediment.</title>
        <authorList>
            <person name="Zhou Z."/>
            <person name="Liu Y."/>
            <person name="Xu W."/>
            <person name="Pan J."/>
            <person name="Luo Z.H."/>
            <person name="Li M."/>
        </authorList>
    </citation>
    <scope>NUCLEOTIDE SEQUENCE [LARGE SCALE GENOMIC DNA]</scope>
    <source>
        <strain evidence="7">SpSt-374</strain>
    </source>
</reference>
<dbReference type="InterPro" id="IPR027417">
    <property type="entry name" value="P-loop_NTPase"/>
</dbReference>
<evidence type="ECO:0000313" key="7">
    <source>
        <dbReference type="EMBL" id="HGG02918.1"/>
    </source>
</evidence>
<evidence type="ECO:0000256" key="3">
    <source>
        <dbReference type="HAMAP-Rule" id="MF_01820"/>
    </source>
</evidence>
<keyword evidence="3" id="KW-0963">Cytoplasm</keyword>
<sequence length="372" mass="41979">MILTVANLPDSHEAPLLTGTVLAVQANYYRVELDPPMQMVADQNLPSPLPQFLLCTRRSRLKKIGQQVMVGDRVAIDEPDFVGQRGAISSVFPRQSELDRPPIANADRILLVFALEEPTLDPHQLTRFLVKAESTGLQVSLCLNKSDLLPPPERQQWQQRLQNWGYQPLFISVQQDEGLPELKTELANQITVICGPSGVGKSSLINHLIPEAHLRVAAVSGKLGRGRHTTRHVELFKLPGGGLLADTPGFNQPELNSTPTQLANYFPEARLRLGVNSCQFANCLHGDEPNCAVSGDWERYGDYLELLHEAIEHQEFLHHHSDRESSLKVKTKRSGKPEYEPRLESKKYRRISRRFQHQQLHDLESDELEEEP</sequence>
<feature type="region of interest" description="Disordered" evidence="4">
    <location>
        <begin position="322"/>
        <end position="351"/>
    </location>
</feature>
<dbReference type="GO" id="GO:0042274">
    <property type="term" value="P:ribosomal small subunit biogenesis"/>
    <property type="evidence" value="ECO:0007669"/>
    <property type="project" value="UniProtKB-UniRule"/>
</dbReference>
<name>A0A7C3VPH4_9CYAN</name>
<accession>A0A7C3VPH4</accession>
<dbReference type="SUPFAM" id="SSF50249">
    <property type="entry name" value="Nucleic acid-binding proteins"/>
    <property type="match status" value="1"/>
</dbReference>
<evidence type="ECO:0000259" key="5">
    <source>
        <dbReference type="PROSITE" id="PS50936"/>
    </source>
</evidence>
<comment type="subunit">
    <text evidence="3">Monomer. Associates with 30S ribosomal subunit, binds 16S rRNA.</text>
</comment>
<dbReference type="Pfam" id="PF03193">
    <property type="entry name" value="RsgA_GTPase"/>
    <property type="match status" value="1"/>
</dbReference>
<feature type="binding site" evidence="3">
    <location>
        <position position="285"/>
    </location>
    <ligand>
        <name>Zn(2+)</name>
        <dbReference type="ChEBI" id="CHEBI:29105"/>
    </ligand>
</feature>
<dbReference type="GO" id="GO:0005525">
    <property type="term" value="F:GTP binding"/>
    <property type="evidence" value="ECO:0007669"/>
    <property type="project" value="UniProtKB-UniRule"/>
</dbReference>
<dbReference type="Gene3D" id="2.40.50.140">
    <property type="entry name" value="Nucleic acid-binding proteins"/>
    <property type="match status" value="1"/>
</dbReference>
<feature type="binding site" evidence="3">
    <location>
        <position position="283"/>
    </location>
    <ligand>
        <name>Zn(2+)</name>
        <dbReference type="ChEBI" id="CHEBI:29105"/>
    </ligand>
</feature>
<evidence type="ECO:0000259" key="6">
    <source>
        <dbReference type="PROSITE" id="PS51721"/>
    </source>
</evidence>
<dbReference type="EMBL" id="DSPX01000202">
    <property type="protein sequence ID" value="HGG02918.1"/>
    <property type="molecule type" value="Genomic_DNA"/>
</dbReference>
<feature type="domain" description="CP-type G" evidence="6">
    <location>
        <begin position="95"/>
        <end position="253"/>
    </location>
</feature>
<dbReference type="InterPro" id="IPR012340">
    <property type="entry name" value="NA-bd_OB-fold"/>
</dbReference>
<comment type="subcellular location">
    <subcellularLocation>
        <location evidence="3">Cytoplasm</location>
    </subcellularLocation>
</comment>
<gene>
    <name evidence="3 7" type="primary">rsgA</name>
    <name evidence="7" type="ORF">ENR15_20315</name>
</gene>
<dbReference type="EC" id="3.6.1.-" evidence="3"/>
<keyword evidence="2 3" id="KW-0342">GTP-binding</keyword>
<dbReference type="PANTHER" id="PTHR32120:SF11">
    <property type="entry name" value="SMALL RIBOSOMAL SUBUNIT BIOGENESIS GTPASE RSGA 1, MITOCHONDRIAL-RELATED"/>
    <property type="match status" value="1"/>
</dbReference>
<keyword evidence="1 3" id="KW-0547">Nucleotide-binding</keyword>
<dbReference type="Gene3D" id="1.10.40.50">
    <property type="entry name" value="Probable gtpase engc, domain 3"/>
    <property type="match status" value="1"/>
</dbReference>
<dbReference type="SUPFAM" id="SSF52540">
    <property type="entry name" value="P-loop containing nucleoside triphosphate hydrolases"/>
    <property type="match status" value="1"/>
</dbReference>
<keyword evidence="3" id="KW-0479">Metal-binding</keyword>
<feature type="compositionally biased region" description="Basic and acidic residues" evidence="4">
    <location>
        <begin position="335"/>
        <end position="346"/>
    </location>
</feature>
<feature type="binding site" evidence="3">
    <location>
        <position position="291"/>
    </location>
    <ligand>
        <name>Zn(2+)</name>
        <dbReference type="ChEBI" id="CHEBI:29105"/>
    </ligand>
</feature>
<comment type="cofactor">
    <cofactor evidence="3">
        <name>Zn(2+)</name>
        <dbReference type="ChEBI" id="CHEBI:29105"/>
    </cofactor>
    <text evidence="3">Binds 1 zinc ion per subunit.</text>
</comment>
<protein>
    <recommendedName>
        <fullName evidence="3">Small ribosomal subunit biogenesis GTPase RsgA</fullName>
        <ecNumber evidence="3">3.6.1.-</ecNumber>
    </recommendedName>
</protein>
<dbReference type="Gene3D" id="3.40.50.300">
    <property type="entry name" value="P-loop containing nucleotide triphosphate hydrolases"/>
    <property type="match status" value="1"/>
</dbReference>
<dbReference type="NCBIfam" id="TIGR00157">
    <property type="entry name" value="ribosome small subunit-dependent GTPase A"/>
    <property type="match status" value="1"/>
</dbReference>
<comment type="function">
    <text evidence="3">One of several proteins that assist in the late maturation steps of the functional core of the 30S ribosomal subunit. Helps release RbfA from mature subunits. May play a role in the assembly of ribosomal proteins into the subunit. Circularly permuted GTPase that catalyzes slow GTP hydrolysis, GTPase activity is stimulated by the 30S ribosomal subunit.</text>
</comment>
<feature type="binding site" evidence="3">
    <location>
        <begin position="144"/>
        <end position="147"/>
    </location>
    <ligand>
        <name>GTP</name>
        <dbReference type="ChEBI" id="CHEBI:37565"/>
    </ligand>
</feature>
<keyword evidence="3" id="KW-0699">rRNA-binding</keyword>
<dbReference type="PANTHER" id="PTHR32120">
    <property type="entry name" value="SMALL RIBOSOMAL SUBUNIT BIOGENESIS GTPASE RSGA"/>
    <property type="match status" value="1"/>
</dbReference>
<dbReference type="InterPro" id="IPR004881">
    <property type="entry name" value="Ribosome_biogen_GTPase_RsgA"/>
</dbReference>